<keyword evidence="2" id="KW-0540">Nuclease</keyword>
<dbReference type="PANTHER" id="PTHR42740">
    <property type="entry name" value="RIBONUCLEASE VAPC3"/>
    <property type="match status" value="1"/>
</dbReference>
<dbReference type="GO" id="GO:0046872">
    <property type="term" value="F:metal ion binding"/>
    <property type="evidence" value="ECO:0007669"/>
    <property type="project" value="UniProtKB-KW"/>
</dbReference>
<dbReference type="InterPro" id="IPR051749">
    <property type="entry name" value="PINc/VapC_TA_RNase"/>
</dbReference>
<keyword evidence="4" id="KW-0378">Hydrolase</keyword>
<evidence type="ECO:0000256" key="3">
    <source>
        <dbReference type="ARBA" id="ARBA00022723"/>
    </source>
</evidence>
<dbReference type="EMBL" id="RCOR01000042">
    <property type="protein sequence ID" value="RSN67749.1"/>
    <property type="molecule type" value="Genomic_DNA"/>
</dbReference>
<dbReference type="SUPFAM" id="SSF88723">
    <property type="entry name" value="PIN domain-like"/>
    <property type="match status" value="1"/>
</dbReference>
<protein>
    <submittedName>
        <fullName evidence="7">Type II toxin-antitoxin system VapC family toxin</fullName>
    </submittedName>
</protein>
<evidence type="ECO:0000256" key="1">
    <source>
        <dbReference type="ARBA" id="ARBA00022649"/>
    </source>
</evidence>
<proteinExistence type="predicted"/>
<keyword evidence="1" id="KW-1277">Toxin-antitoxin system</keyword>
<dbReference type="InterPro" id="IPR029060">
    <property type="entry name" value="PIN-like_dom_sf"/>
</dbReference>
<dbReference type="GO" id="GO:0004540">
    <property type="term" value="F:RNA nuclease activity"/>
    <property type="evidence" value="ECO:0007669"/>
    <property type="project" value="TreeGrafter"/>
</dbReference>
<accession>A0A429G1Y1</accession>
<comment type="caution">
    <text evidence="7">The sequence shown here is derived from an EMBL/GenBank/DDBJ whole genome shotgun (WGS) entry which is preliminary data.</text>
</comment>
<dbReference type="PANTHER" id="PTHR42740:SF1">
    <property type="entry name" value="RIBONUCLEASE VAPC3"/>
    <property type="match status" value="1"/>
</dbReference>
<sequence length="125" mass="14073">MGNSGGSSPLILVDTDTLIDSLREGRRLGDAISVLTALEYLRGIPEEEREEAKKLLEESFDIIGLDNSVILKYCELYEKLRSKGEIVSDVDLIIGATAIAKKMKLLTRNYKHFERLEKYGLVLEK</sequence>
<evidence type="ECO:0000256" key="2">
    <source>
        <dbReference type="ARBA" id="ARBA00022722"/>
    </source>
</evidence>
<evidence type="ECO:0000259" key="6">
    <source>
        <dbReference type="Pfam" id="PF01850"/>
    </source>
</evidence>
<evidence type="ECO:0000256" key="4">
    <source>
        <dbReference type="ARBA" id="ARBA00022801"/>
    </source>
</evidence>
<dbReference type="CDD" id="cd09881">
    <property type="entry name" value="PIN_VapC4-5_FitB-like"/>
    <property type="match status" value="1"/>
</dbReference>
<organism evidence="7 8">
    <name type="scientific">Candidatus Korarchaeum cryptofilum</name>
    <dbReference type="NCBI Taxonomy" id="498846"/>
    <lineage>
        <taxon>Archaea</taxon>
        <taxon>Thermoproteota</taxon>
        <taxon>Candidatus Korarchaeia</taxon>
        <taxon>Candidatus Korarchaeales</taxon>
        <taxon>Candidatus Korarchaeaceae</taxon>
        <taxon>Candidatus Korarchaeum</taxon>
    </lineage>
</organism>
<feature type="domain" description="PIN" evidence="6">
    <location>
        <begin position="33"/>
        <end position="117"/>
    </location>
</feature>
<reference evidence="7 8" key="1">
    <citation type="submission" date="2018-10" db="EMBL/GenBank/DDBJ databases">
        <title>Co-occurring genomic capacity for anaerobic methane metabolism and dissimilatory sulfite reduction discovered in the Korarchaeota.</title>
        <authorList>
            <person name="Mckay L.J."/>
            <person name="Dlakic M."/>
            <person name="Fields M.W."/>
            <person name="Delmont T.O."/>
            <person name="Eren A.M."/>
            <person name="Jay Z.J."/>
            <person name="Klingelsmith K.B."/>
            <person name="Rusch D.B."/>
            <person name="Inskeep W.P."/>
        </authorList>
    </citation>
    <scope>NUCLEOTIDE SEQUENCE [LARGE SCALE GENOMIC DNA]</scope>
    <source>
        <strain evidence="7 8">WS</strain>
    </source>
</reference>
<gene>
    <name evidence="7" type="ORF">D9Q81_08140</name>
</gene>
<dbReference type="GO" id="GO:0016787">
    <property type="term" value="F:hydrolase activity"/>
    <property type="evidence" value="ECO:0007669"/>
    <property type="project" value="UniProtKB-KW"/>
</dbReference>
<dbReference type="Gene3D" id="3.40.50.1010">
    <property type="entry name" value="5'-nuclease"/>
    <property type="match status" value="1"/>
</dbReference>
<keyword evidence="5" id="KW-0460">Magnesium</keyword>
<dbReference type="Proteomes" id="UP000278149">
    <property type="component" value="Unassembled WGS sequence"/>
</dbReference>
<dbReference type="AlphaFoldDB" id="A0A429G1Y1"/>
<name>A0A429G1Y1_9CREN</name>
<dbReference type="Pfam" id="PF01850">
    <property type="entry name" value="PIN"/>
    <property type="match status" value="1"/>
</dbReference>
<evidence type="ECO:0000313" key="8">
    <source>
        <dbReference type="Proteomes" id="UP000278149"/>
    </source>
</evidence>
<evidence type="ECO:0000256" key="5">
    <source>
        <dbReference type="ARBA" id="ARBA00022842"/>
    </source>
</evidence>
<keyword evidence="3" id="KW-0479">Metal-binding</keyword>
<evidence type="ECO:0000313" key="7">
    <source>
        <dbReference type="EMBL" id="RSN67749.1"/>
    </source>
</evidence>
<dbReference type="InterPro" id="IPR002716">
    <property type="entry name" value="PIN_dom"/>
</dbReference>